<evidence type="ECO:0000313" key="2">
    <source>
        <dbReference type="Proteomes" id="UP001595698"/>
    </source>
</evidence>
<evidence type="ECO:0000313" key="1">
    <source>
        <dbReference type="EMBL" id="MFC3980160.1"/>
    </source>
</evidence>
<name>A0ABV8EWR4_9ACTN</name>
<gene>
    <name evidence="1" type="ORF">ACFOYY_08525</name>
</gene>
<reference evidence="2" key="1">
    <citation type="journal article" date="2019" name="Int. J. Syst. Evol. Microbiol.">
        <title>The Global Catalogue of Microorganisms (GCM) 10K type strain sequencing project: providing services to taxonomists for standard genome sequencing and annotation.</title>
        <authorList>
            <consortium name="The Broad Institute Genomics Platform"/>
            <consortium name="The Broad Institute Genome Sequencing Center for Infectious Disease"/>
            <person name="Wu L."/>
            <person name="Ma J."/>
        </authorList>
    </citation>
    <scope>NUCLEOTIDE SEQUENCE [LARGE SCALE GENOMIC DNA]</scope>
    <source>
        <strain evidence="2">TBRC 7912</strain>
    </source>
</reference>
<accession>A0ABV8EWR4</accession>
<dbReference type="RefSeq" id="WP_386189105.1">
    <property type="nucleotide sequence ID" value="NZ_JBHSBC010000008.1"/>
</dbReference>
<dbReference type="EMBL" id="JBHSBC010000008">
    <property type="protein sequence ID" value="MFC3980160.1"/>
    <property type="molecule type" value="Genomic_DNA"/>
</dbReference>
<keyword evidence="2" id="KW-1185">Reference proteome</keyword>
<sequence>MGAKGLVSSADLPQLQFSSSTVSAWTTYTLVVQPGATVPSTPPVPAFTPGRGSALYRYTAHDFLTGEYRDDLYPQGVTYDKRISEAGAFSGTLPVPNRRVAQAVRRVIPLTRSDLTTGPGRIEIRIWRDGVLAGRYWLHGARVARGRDGKVSVHLRASTLDSYFFSVRVRTSLSYSGNQITNARALLTHAQAQPGANIGLQLQGGTGGGSRALEVKPDSGTSYGRILQEYARTSDGFEYTLIEEVGPDGVTSTWVWGAPKIVSDTVHVFTESPHGGEIDQWSIDIDALRGGTDWDVRGGTPEGDATEDRAPVYSTTKTTAHRAAGWPRIDHLVDHPTQSTDTSTLNAYADYWADRAGGAVWVRSVTVILGRHSSLNMNSLGDLARQVMTNVWHERVDGGAGYDASERIIGIAVTPAEKGVGKDIVQLILESEAT</sequence>
<proteinExistence type="predicted"/>
<organism evidence="1 2">
    <name type="scientific">Streptosporangium jomthongense</name>
    <dbReference type="NCBI Taxonomy" id="1193683"/>
    <lineage>
        <taxon>Bacteria</taxon>
        <taxon>Bacillati</taxon>
        <taxon>Actinomycetota</taxon>
        <taxon>Actinomycetes</taxon>
        <taxon>Streptosporangiales</taxon>
        <taxon>Streptosporangiaceae</taxon>
        <taxon>Streptosporangium</taxon>
    </lineage>
</organism>
<dbReference type="Proteomes" id="UP001595698">
    <property type="component" value="Unassembled WGS sequence"/>
</dbReference>
<protein>
    <submittedName>
        <fullName evidence="1">Uncharacterized protein</fullName>
    </submittedName>
</protein>
<comment type="caution">
    <text evidence="1">The sequence shown here is derived from an EMBL/GenBank/DDBJ whole genome shotgun (WGS) entry which is preliminary data.</text>
</comment>